<dbReference type="EMBL" id="CP001330">
    <property type="protein sequence ID" value="ACO66385.1"/>
    <property type="molecule type" value="Genomic_DNA"/>
</dbReference>
<dbReference type="InterPro" id="IPR044831">
    <property type="entry name" value="Ccp1-like"/>
</dbReference>
<dbReference type="Gene3D" id="1.10.520.10">
    <property type="match status" value="1"/>
</dbReference>
<protein>
    <recommendedName>
        <fullName evidence="14">Cytochrome c peroxidase, mitochondrial</fullName>
        <ecNumber evidence="5">1.11.1.11</ecNumber>
        <ecNumber evidence="13">1.11.1.5</ecNumber>
    </recommendedName>
</protein>
<keyword evidence="11" id="KW-0408">Iron</keyword>
<evidence type="ECO:0000256" key="2">
    <source>
        <dbReference type="ARBA" id="ARBA00004305"/>
    </source>
</evidence>
<dbReference type="FunCoup" id="C1EDL6">
    <property type="interactions" value="129"/>
</dbReference>
<dbReference type="EC" id="1.11.1.5" evidence="13"/>
<dbReference type="PANTHER" id="PTHR31356:SF58">
    <property type="entry name" value="CYTOCHROME C PEROXIDASE, MITOCHONDRIAL"/>
    <property type="match status" value="1"/>
</dbReference>
<evidence type="ECO:0000259" key="16">
    <source>
        <dbReference type="PROSITE" id="PS50873"/>
    </source>
</evidence>
<evidence type="ECO:0000256" key="3">
    <source>
        <dbReference type="ARBA" id="ARBA00004569"/>
    </source>
</evidence>
<evidence type="ECO:0000313" key="17">
    <source>
        <dbReference type="EMBL" id="ACO66385.1"/>
    </source>
</evidence>
<accession>C1EDL6</accession>
<dbReference type="PANTHER" id="PTHR31356">
    <property type="entry name" value="THYLAKOID LUMENAL 29 KDA PROTEIN, CHLOROPLASTIC-RELATED"/>
    <property type="match status" value="1"/>
</dbReference>
<name>C1EDL6_MICCC</name>
<dbReference type="PROSITE" id="PS00436">
    <property type="entry name" value="PEROXIDASE_2"/>
    <property type="match status" value="1"/>
</dbReference>
<evidence type="ECO:0000256" key="9">
    <source>
        <dbReference type="ARBA" id="ARBA00022946"/>
    </source>
</evidence>
<comment type="subcellular location">
    <subcellularLocation>
        <location evidence="3">Mitochondrion intermembrane space</location>
    </subcellularLocation>
    <subcellularLocation>
        <location evidence="2">Mitochondrion matrix</location>
    </subcellularLocation>
</comment>
<keyword evidence="18" id="KW-1185">Reference proteome</keyword>
<dbReference type="PROSITE" id="PS50873">
    <property type="entry name" value="PEROXIDASE_4"/>
    <property type="match status" value="1"/>
</dbReference>
<evidence type="ECO:0000256" key="14">
    <source>
        <dbReference type="ARBA" id="ARBA00040313"/>
    </source>
</evidence>
<dbReference type="Gene3D" id="1.10.420.10">
    <property type="entry name" value="Peroxidase, domain 2"/>
    <property type="match status" value="1"/>
</dbReference>
<dbReference type="PRINTS" id="PR00459">
    <property type="entry name" value="ASPEROXIDASE"/>
</dbReference>
<proteinExistence type="inferred from homology"/>
<evidence type="ECO:0000256" key="13">
    <source>
        <dbReference type="ARBA" id="ARBA00039063"/>
    </source>
</evidence>
<dbReference type="KEGG" id="mis:MICPUN_109115"/>
<dbReference type="InterPro" id="IPR002016">
    <property type="entry name" value="Haem_peroxidase"/>
</dbReference>
<evidence type="ECO:0000313" key="18">
    <source>
        <dbReference type="Proteomes" id="UP000002009"/>
    </source>
</evidence>
<dbReference type="GO" id="GO:0020037">
    <property type="term" value="F:heme binding"/>
    <property type="evidence" value="ECO:0007669"/>
    <property type="project" value="InterPro"/>
</dbReference>
<evidence type="ECO:0000256" key="15">
    <source>
        <dbReference type="ARBA" id="ARBA00049265"/>
    </source>
</evidence>
<dbReference type="GO" id="GO:0016688">
    <property type="term" value="F:L-ascorbate peroxidase activity"/>
    <property type="evidence" value="ECO:0007669"/>
    <property type="project" value="UniProtKB-EC"/>
</dbReference>
<dbReference type="GO" id="GO:0034599">
    <property type="term" value="P:cellular response to oxidative stress"/>
    <property type="evidence" value="ECO:0007669"/>
    <property type="project" value="InterPro"/>
</dbReference>
<keyword evidence="9" id="KW-0809">Transit peptide</keyword>
<dbReference type="InterPro" id="IPR019793">
    <property type="entry name" value="Peroxidases_heam-ligand_BS"/>
</dbReference>
<dbReference type="AlphaFoldDB" id="C1EDL6"/>
<dbReference type="GO" id="GO:0042744">
    <property type="term" value="P:hydrogen peroxide catabolic process"/>
    <property type="evidence" value="ECO:0007669"/>
    <property type="project" value="TreeGrafter"/>
</dbReference>
<evidence type="ECO:0000256" key="8">
    <source>
        <dbReference type="ARBA" id="ARBA00022723"/>
    </source>
</evidence>
<evidence type="ECO:0000256" key="4">
    <source>
        <dbReference type="ARBA" id="ARBA00006873"/>
    </source>
</evidence>
<dbReference type="GO" id="GO:0005758">
    <property type="term" value="C:mitochondrial intermembrane space"/>
    <property type="evidence" value="ECO:0007669"/>
    <property type="project" value="UniProtKB-SubCell"/>
</dbReference>
<dbReference type="GO" id="GO:0000302">
    <property type="term" value="P:response to reactive oxygen species"/>
    <property type="evidence" value="ECO:0007669"/>
    <property type="project" value="TreeGrafter"/>
</dbReference>
<evidence type="ECO:0000256" key="11">
    <source>
        <dbReference type="ARBA" id="ARBA00023004"/>
    </source>
</evidence>
<reference evidence="17 18" key="1">
    <citation type="journal article" date="2009" name="Science">
        <title>Green evolution and dynamic adaptations revealed by genomes of the marine picoeukaryotes Micromonas.</title>
        <authorList>
            <person name="Worden A.Z."/>
            <person name="Lee J.H."/>
            <person name="Mock T."/>
            <person name="Rouze P."/>
            <person name="Simmons M.P."/>
            <person name="Aerts A.L."/>
            <person name="Allen A.E."/>
            <person name="Cuvelier M.L."/>
            <person name="Derelle E."/>
            <person name="Everett M.V."/>
            <person name="Foulon E."/>
            <person name="Grimwood J."/>
            <person name="Gundlach H."/>
            <person name="Henrissat B."/>
            <person name="Napoli C."/>
            <person name="McDonald S.M."/>
            <person name="Parker M.S."/>
            <person name="Rombauts S."/>
            <person name="Salamov A."/>
            <person name="Von Dassow P."/>
            <person name="Badger J.H."/>
            <person name="Coutinho P.M."/>
            <person name="Demir E."/>
            <person name="Dubchak I."/>
            <person name="Gentemann C."/>
            <person name="Eikrem W."/>
            <person name="Gready J.E."/>
            <person name="John U."/>
            <person name="Lanier W."/>
            <person name="Lindquist E.A."/>
            <person name="Lucas S."/>
            <person name="Mayer K.F."/>
            <person name="Moreau H."/>
            <person name="Not F."/>
            <person name="Otillar R."/>
            <person name="Panaud O."/>
            <person name="Pangilinan J."/>
            <person name="Paulsen I."/>
            <person name="Piegu B."/>
            <person name="Poliakov A."/>
            <person name="Robbens S."/>
            <person name="Schmutz J."/>
            <person name="Toulza E."/>
            <person name="Wyss T."/>
            <person name="Zelensky A."/>
            <person name="Zhou K."/>
            <person name="Armbrust E.V."/>
            <person name="Bhattacharya D."/>
            <person name="Goodenough U.W."/>
            <person name="Van de Peer Y."/>
            <person name="Grigoriev I.V."/>
        </authorList>
    </citation>
    <scope>NUCLEOTIDE SEQUENCE [LARGE SCALE GENOMIC DNA]</scope>
    <source>
        <strain evidence="18">RCC299 / NOUM17</strain>
    </source>
</reference>
<sequence length="361" mass="38681">MFSTVAAKPTTFASSARRSAVSKRRAKLAACPRASAEEIPAESVVTRSDQVSLTRRDALLAALAVPLVMRDAPAFAETKKRAGAAGAAPKTPEESFASLRSDVEALMKKDGDFGPTMVRLAWHSSGTYDKMSKTGGSGGGTIRFKEELAHGGNAGLDKAVARLEPVKRKHPEISYADLFAYVGVVAIETMGGPKLKFSYGRVDEMDPAAVTPDGRLPNADVGDGPGPKERDHLRAIFNRMGFNDQEIVALSGAHALGRCHADASGYVGPWSGTPLLFNNSYFVLLKGLKWAPNDEAAKFQYKDPSGQLMMLPSDIALIEDAKFKKYVDVYAKDQKKFFADFAAAFEKLESLGTSGLTPLSA</sequence>
<dbReference type="InterPro" id="IPR019794">
    <property type="entry name" value="Peroxidases_AS"/>
</dbReference>
<organism evidence="17 18">
    <name type="scientific">Micromonas commoda (strain RCC299 / NOUM17 / CCMP2709)</name>
    <name type="common">Picoplanktonic green alga</name>
    <dbReference type="NCBI Taxonomy" id="296587"/>
    <lineage>
        <taxon>Eukaryota</taxon>
        <taxon>Viridiplantae</taxon>
        <taxon>Chlorophyta</taxon>
        <taxon>Mamiellophyceae</taxon>
        <taxon>Mamiellales</taxon>
        <taxon>Mamiellaceae</taxon>
        <taxon>Micromonas</taxon>
    </lineage>
</organism>
<dbReference type="InterPro" id="IPR010255">
    <property type="entry name" value="Haem_peroxidase_sf"/>
</dbReference>
<gene>
    <name evidence="17" type="ORF">MICPUN_109115</name>
</gene>
<evidence type="ECO:0000256" key="6">
    <source>
        <dbReference type="ARBA" id="ARBA00022559"/>
    </source>
</evidence>
<evidence type="ECO:0000256" key="1">
    <source>
        <dbReference type="ARBA" id="ARBA00001970"/>
    </source>
</evidence>
<comment type="cofactor">
    <cofactor evidence="1">
        <name>heme b</name>
        <dbReference type="ChEBI" id="CHEBI:60344"/>
    </cofactor>
</comment>
<keyword evidence="8" id="KW-0479">Metal-binding</keyword>
<dbReference type="InParanoid" id="C1EDL6"/>
<evidence type="ECO:0000256" key="5">
    <source>
        <dbReference type="ARBA" id="ARBA00012940"/>
    </source>
</evidence>
<dbReference type="GeneID" id="8247243"/>
<dbReference type="GO" id="GO:0005759">
    <property type="term" value="C:mitochondrial matrix"/>
    <property type="evidence" value="ECO:0007669"/>
    <property type="project" value="UniProtKB-SubCell"/>
</dbReference>
<keyword evidence="10" id="KW-0560">Oxidoreductase</keyword>
<dbReference type="Pfam" id="PF00141">
    <property type="entry name" value="peroxidase"/>
    <property type="match status" value="1"/>
</dbReference>
<evidence type="ECO:0000256" key="7">
    <source>
        <dbReference type="ARBA" id="ARBA00022617"/>
    </source>
</evidence>
<dbReference type="SUPFAM" id="SSF48113">
    <property type="entry name" value="Heme-dependent peroxidases"/>
    <property type="match status" value="1"/>
</dbReference>
<dbReference type="GO" id="GO:0004130">
    <property type="term" value="F:cytochrome-c peroxidase activity"/>
    <property type="evidence" value="ECO:0007669"/>
    <property type="project" value="UniProtKB-EC"/>
</dbReference>
<dbReference type="RefSeq" id="XP_002505127.1">
    <property type="nucleotide sequence ID" value="XM_002505081.1"/>
</dbReference>
<comment type="similarity">
    <text evidence="4">Belongs to the peroxidase family. Ascorbate peroxidase subfamily.</text>
</comment>
<comment type="catalytic activity">
    <reaction evidence="15">
        <text>2 Fe(II)-[cytochrome c] + H2O2 + 2 H(+) = 2 Fe(III)-[cytochrome c] + 2 H2O</text>
        <dbReference type="Rhea" id="RHEA:16581"/>
        <dbReference type="Rhea" id="RHEA-COMP:10350"/>
        <dbReference type="Rhea" id="RHEA-COMP:14399"/>
        <dbReference type="ChEBI" id="CHEBI:15377"/>
        <dbReference type="ChEBI" id="CHEBI:15378"/>
        <dbReference type="ChEBI" id="CHEBI:16240"/>
        <dbReference type="ChEBI" id="CHEBI:29033"/>
        <dbReference type="ChEBI" id="CHEBI:29034"/>
        <dbReference type="EC" id="1.11.1.5"/>
    </reaction>
</comment>
<dbReference type="PRINTS" id="PR00458">
    <property type="entry name" value="PEROXIDASE"/>
</dbReference>
<dbReference type="Proteomes" id="UP000002009">
    <property type="component" value="Chromosome 11"/>
</dbReference>
<evidence type="ECO:0000256" key="12">
    <source>
        <dbReference type="ARBA" id="ARBA00023128"/>
    </source>
</evidence>
<dbReference type="FunFam" id="1.10.420.10:FF:000009">
    <property type="entry name" value="Ascorbate peroxidase"/>
    <property type="match status" value="1"/>
</dbReference>
<dbReference type="PROSITE" id="PS00435">
    <property type="entry name" value="PEROXIDASE_1"/>
    <property type="match status" value="1"/>
</dbReference>
<evidence type="ECO:0000256" key="10">
    <source>
        <dbReference type="ARBA" id="ARBA00023002"/>
    </source>
</evidence>
<dbReference type="OrthoDB" id="2859658at2759"/>
<keyword evidence="7" id="KW-0349">Heme</keyword>
<dbReference type="EC" id="1.11.1.11" evidence="5"/>
<dbReference type="InterPro" id="IPR002207">
    <property type="entry name" value="Peroxidase_I"/>
</dbReference>
<dbReference type="GO" id="GO:0046872">
    <property type="term" value="F:metal ion binding"/>
    <property type="evidence" value="ECO:0007669"/>
    <property type="project" value="UniProtKB-KW"/>
</dbReference>
<keyword evidence="12" id="KW-0496">Mitochondrion</keyword>
<feature type="domain" description="Plant heme peroxidase family profile" evidence="16">
    <location>
        <begin position="156"/>
        <end position="355"/>
    </location>
</feature>
<dbReference type="STRING" id="296587.C1EDL6"/>
<keyword evidence="6" id="KW-0575">Peroxidase</keyword>
<dbReference type="eggNOG" id="ENOG502QR1E">
    <property type="taxonomic scope" value="Eukaryota"/>
</dbReference>